<evidence type="ECO:0000256" key="5">
    <source>
        <dbReference type="ARBA" id="ARBA00035648"/>
    </source>
</evidence>
<evidence type="ECO:0000313" key="8">
    <source>
        <dbReference type="EMBL" id="SDY74578.1"/>
    </source>
</evidence>
<gene>
    <name evidence="8" type="ORF">SAMN05421736_103192</name>
</gene>
<dbReference type="InterPro" id="IPR005229">
    <property type="entry name" value="YicC/YloC-like"/>
</dbReference>
<feature type="domain" description="Endoribonuclease YicC-like C-terminal" evidence="7">
    <location>
        <begin position="174"/>
        <end position="293"/>
    </location>
</feature>
<comment type="cofactor">
    <cofactor evidence="1">
        <name>a divalent metal cation</name>
        <dbReference type="ChEBI" id="CHEBI:60240"/>
    </cofactor>
</comment>
<dbReference type="Proteomes" id="UP000198935">
    <property type="component" value="Unassembled WGS sequence"/>
</dbReference>
<comment type="similarity">
    <text evidence="5">Belongs to the YicC/YloC family.</text>
</comment>
<evidence type="ECO:0000256" key="4">
    <source>
        <dbReference type="ARBA" id="ARBA00022801"/>
    </source>
</evidence>
<keyword evidence="9" id="KW-1185">Reference proteome</keyword>
<evidence type="ECO:0000313" key="9">
    <source>
        <dbReference type="Proteomes" id="UP000198935"/>
    </source>
</evidence>
<name>A0A1H3ME37_9BACI</name>
<organism evidence="8 9">
    <name type="scientific">Evansella caseinilytica</name>
    <dbReference type="NCBI Taxonomy" id="1503961"/>
    <lineage>
        <taxon>Bacteria</taxon>
        <taxon>Bacillati</taxon>
        <taxon>Bacillota</taxon>
        <taxon>Bacilli</taxon>
        <taxon>Bacillales</taxon>
        <taxon>Bacillaceae</taxon>
        <taxon>Evansella</taxon>
    </lineage>
</organism>
<evidence type="ECO:0000256" key="2">
    <source>
        <dbReference type="ARBA" id="ARBA00022722"/>
    </source>
</evidence>
<dbReference type="InterPro" id="IPR013527">
    <property type="entry name" value="YicC-like_N"/>
</dbReference>
<dbReference type="GO" id="GO:0004521">
    <property type="term" value="F:RNA endonuclease activity"/>
    <property type="evidence" value="ECO:0007669"/>
    <property type="project" value="InterPro"/>
</dbReference>
<sequence>MIMSMTGYGRAVEAAGGSQITVEMKAVNHRFCEINFRIPRQFMFLEERLKKIISPYVRRGKVDVFIHFQGEGMTKRSLAVDWELLRQYELTFQEMAEKTDSSQTFPADRLLLHEDVVMVQESDEITEAMENLVVSATESAAVQLMEMRRKEGAALYQDLQRRFSSMNQFVQELKEHAPTVQKMYRERLLKRVQEFVADTMDIDESRILTEVAVFADKADIQEELTRMESHLLQFRQVLDQDDVVGRKLDFLVQEMNRETNTIGSKANDISISQIVVNIKAELEKIREQVQNIE</sequence>
<dbReference type="AlphaFoldDB" id="A0A1H3ME37"/>
<dbReference type="EMBL" id="FNPI01000003">
    <property type="protein sequence ID" value="SDY74578.1"/>
    <property type="molecule type" value="Genomic_DNA"/>
</dbReference>
<dbReference type="Pfam" id="PF03755">
    <property type="entry name" value="YicC-like_N"/>
    <property type="match status" value="1"/>
</dbReference>
<proteinExistence type="inferred from homology"/>
<dbReference type="Pfam" id="PF08340">
    <property type="entry name" value="YicC-like_C"/>
    <property type="match status" value="1"/>
</dbReference>
<feature type="domain" description="Endoribonuclease YicC-like N-terminal" evidence="6">
    <location>
        <begin position="2"/>
        <end position="156"/>
    </location>
</feature>
<dbReference type="OrthoDB" id="9771229at2"/>
<evidence type="ECO:0000259" key="6">
    <source>
        <dbReference type="Pfam" id="PF03755"/>
    </source>
</evidence>
<reference evidence="9" key="1">
    <citation type="submission" date="2016-10" db="EMBL/GenBank/DDBJ databases">
        <authorList>
            <person name="Varghese N."/>
            <person name="Submissions S."/>
        </authorList>
    </citation>
    <scope>NUCLEOTIDE SEQUENCE [LARGE SCALE GENOMIC DNA]</scope>
    <source>
        <strain evidence="9">SP</strain>
    </source>
</reference>
<evidence type="ECO:0000256" key="3">
    <source>
        <dbReference type="ARBA" id="ARBA00022759"/>
    </source>
</evidence>
<dbReference type="NCBIfam" id="TIGR00255">
    <property type="entry name" value="YicC/YloC family endoribonuclease"/>
    <property type="match status" value="1"/>
</dbReference>
<dbReference type="PANTHER" id="PTHR30636:SF3">
    <property type="entry name" value="UPF0701 PROTEIN YICC"/>
    <property type="match status" value="1"/>
</dbReference>
<protein>
    <submittedName>
        <fullName evidence="8">TIGR00255 family protein</fullName>
    </submittedName>
</protein>
<keyword evidence="4" id="KW-0378">Hydrolase</keyword>
<dbReference type="InterPro" id="IPR013551">
    <property type="entry name" value="YicC-like_C"/>
</dbReference>
<evidence type="ECO:0000259" key="7">
    <source>
        <dbReference type="Pfam" id="PF08340"/>
    </source>
</evidence>
<accession>A0A1H3ME37</accession>
<dbReference type="GO" id="GO:0016787">
    <property type="term" value="F:hydrolase activity"/>
    <property type="evidence" value="ECO:0007669"/>
    <property type="project" value="UniProtKB-KW"/>
</dbReference>
<dbReference type="PANTHER" id="PTHR30636">
    <property type="entry name" value="UPF0701 PROTEIN YICC"/>
    <property type="match status" value="1"/>
</dbReference>
<evidence type="ECO:0000256" key="1">
    <source>
        <dbReference type="ARBA" id="ARBA00001968"/>
    </source>
</evidence>
<keyword evidence="3" id="KW-0255">Endonuclease</keyword>
<keyword evidence="2" id="KW-0540">Nuclease</keyword>
<dbReference type="STRING" id="1503961.SAMN05421736_103192"/>